<dbReference type="InterPro" id="IPR006015">
    <property type="entry name" value="Universal_stress_UspA"/>
</dbReference>
<gene>
    <name evidence="3" type="ORF">CYJ76_01890</name>
</gene>
<evidence type="ECO:0000313" key="3">
    <source>
        <dbReference type="EMBL" id="PKZ42640.1"/>
    </source>
</evidence>
<dbReference type="InterPro" id="IPR006016">
    <property type="entry name" value="UspA"/>
</dbReference>
<evidence type="ECO:0000313" key="4">
    <source>
        <dbReference type="Proteomes" id="UP000234206"/>
    </source>
</evidence>
<dbReference type="RefSeq" id="WP_070703221.1">
    <property type="nucleotide sequence ID" value="NZ_JBHLVH010000013.1"/>
</dbReference>
<name>A0A2I1PDG2_9MICO</name>
<comment type="similarity">
    <text evidence="1">Belongs to the universal stress protein A family.</text>
</comment>
<reference evidence="3 4" key="1">
    <citation type="submission" date="2017-12" db="EMBL/GenBank/DDBJ databases">
        <title>Phylogenetic diversity of female urinary microbiome.</title>
        <authorList>
            <person name="Thomas-White K."/>
            <person name="Wolfe A.J."/>
        </authorList>
    </citation>
    <scope>NUCLEOTIDE SEQUENCE [LARGE SCALE GENOMIC DNA]</scope>
    <source>
        <strain evidence="3 4">UMB1298</strain>
    </source>
</reference>
<sequence>MTEHRASTVPQNAVVVGVDGTDRDRAVVEWAARSALRRGVGLHAVHAQETMATAYAPVGFGMDAPLLTQAGDEVDEGAEVRQHVEDILASLDRAPELTFSAPWNTGSQALLEAEEHAQLIVVGTARKHGLTRFLLGSTSLTVAMHARCPVIVVGPEGVPPEKGLLVVGVDGSRDSTKALRFAMHAASNWGQRVRAVTTWNMAVVNGYVVTEPDSQEWKDIVADLEKSVQAQVDQVRADEPALADVQVEVTALHGRPVTALTEASAEADLVVVGSRGRGGVAGALLGSVSQGVLAEAHCPVAVLTH</sequence>
<accession>A0A2I1PDG2</accession>
<dbReference type="PRINTS" id="PR01438">
    <property type="entry name" value="UNVRSLSTRESS"/>
</dbReference>
<evidence type="ECO:0000256" key="1">
    <source>
        <dbReference type="ARBA" id="ARBA00008791"/>
    </source>
</evidence>
<dbReference type="Gene3D" id="3.40.50.620">
    <property type="entry name" value="HUPs"/>
    <property type="match status" value="2"/>
</dbReference>
<dbReference type="CDD" id="cd00293">
    <property type="entry name" value="USP-like"/>
    <property type="match status" value="1"/>
</dbReference>
<keyword evidence="4" id="KW-1185">Reference proteome</keyword>
<dbReference type="InterPro" id="IPR014729">
    <property type="entry name" value="Rossmann-like_a/b/a_fold"/>
</dbReference>
<dbReference type="AlphaFoldDB" id="A0A2I1PDG2"/>
<dbReference type="EMBL" id="PKIZ01000002">
    <property type="protein sequence ID" value="PKZ42640.1"/>
    <property type="molecule type" value="Genomic_DNA"/>
</dbReference>
<feature type="domain" description="UspA" evidence="2">
    <location>
        <begin position="14"/>
        <end position="153"/>
    </location>
</feature>
<organism evidence="3 4">
    <name type="scientific">Kytococcus schroeteri</name>
    <dbReference type="NCBI Taxonomy" id="138300"/>
    <lineage>
        <taxon>Bacteria</taxon>
        <taxon>Bacillati</taxon>
        <taxon>Actinomycetota</taxon>
        <taxon>Actinomycetes</taxon>
        <taxon>Micrococcales</taxon>
        <taxon>Kytococcaceae</taxon>
        <taxon>Kytococcus</taxon>
    </lineage>
</organism>
<feature type="domain" description="UspA" evidence="2">
    <location>
        <begin position="166"/>
        <end position="302"/>
    </location>
</feature>
<comment type="caution">
    <text evidence="3">The sequence shown here is derived from an EMBL/GenBank/DDBJ whole genome shotgun (WGS) entry which is preliminary data.</text>
</comment>
<evidence type="ECO:0000259" key="2">
    <source>
        <dbReference type="Pfam" id="PF00582"/>
    </source>
</evidence>
<protein>
    <submittedName>
        <fullName evidence="3">Universal stress protein</fullName>
    </submittedName>
</protein>
<dbReference type="PANTHER" id="PTHR46268:SF6">
    <property type="entry name" value="UNIVERSAL STRESS PROTEIN UP12"/>
    <property type="match status" value="1"/>
</dbReference>
<dbReference type="Pfam" id="PF00582">
    <property type="entry name" value="Usp"/>
    <property type="match status" value="2"/>
</dbReference>
<dbReference type="SUPFAM" id="SSF52402">
    <property type="entry name" value="Adenine nucleotide alpha hydrolases-like"/>
    <property type="match status" value="2"/>
</dbReference>
<dbReference type="OrthoDB" id="6174426at2"/>
<dbReference type="PANTHER" id="PTHR46268">
    <property type="entry name" value="STRESS RESPONSE PROTEIN NHAX"/>
    <property type="match status" value="1"/>
</dbReference>
<proteinExistence type="inferred from homology"/>
<dbReference type="Proteomes" id="UP000234206">
    <property type="component" value="Unassembled WGS sequence"/>
</dbReference>